<sequence length="48" mass="5485">MSPIWPEAWQKTQALVILARKLCRVAFALMKNQSEYQPNLRLQGSPAT</sequence>
<gene>
    <name evidence="1" type="ORF">PS928_00021</name>
</gene>
<organism evidence="1 2">
    <name type="scientific">Pseudomonas fluorescens</name>
    <dbReference type="NCBI Taxonomy" id="294"/>
    <lineage>
        <taxon>Bacteria</taxon>
        <taxon>Pseudomonadati</taxon>
        <taxon>Pseudomonadota</taxon>
        <taxon>Gammaproteobacteria</taxon>
        <taxon>Pseudomonadales</taxon>
        <taxon>Pseudomonadaceae</taxon>
        <taxon>Pseudomonas</taxon>
    </lineage>
</organism>
<evidence type="ECO:0000313" key="1">
    <source>
        <dbReference type="EMBL" id="VVP73570.1"/>
    </source>
</evidence>
<protein>
    <recommendedName>
        <fullName evidence="3">IS110 family transposase</fullName>
    </recommendedName>
</protein>
<reference evidence="1 2" key="1">
    <citation type="submission" date="2019-09" db="EMBL/GenBank/DDBJ databases">
        <authorList>
            <person name="Chandra G."/>
            <person name="Truman W A."/>
        </authorList>
    </citation>
    <scope>NUCLEOTIDE SEQUENCE [LARGE SCALE GENOMIC DNA]</scope>
    <source>
        <strain evidence="1">PS928</strain>
    </source>
</reference>
<dbReference type="AlphaFoldDB" id="A0A5E7RJ33"/>
<evidence type="ECO:0000313" key="2">
    <source>
        <dbReference type="Proteomes" id="UP000381378"/>
    </source>
</evidence>
<dbReference type="Proteomes" id="UP000381378">
    <property type="component" value="Unassembled WGS sequence"/>
</dbReference>
<accession>A0A5E7RJ33</accession>
<name>A0A5E7RJ33_PSEFL</name>
<dbReference type="EMBL" id="CABVJF010000001">
    <property type="protein sequence ID" value="VVP73570.1"/>
    <property type="molecule type" value="Genomic_DNA"/>
</dbReference>
<evidence type="ECO:0008006" key="3">
    <source>
        <dbReference type="Google" id="ProtNLM"/>
    </source>
</evidence>
<proteinExistence type="predicted"/>